<dbReference type="Gene3D" id="3.30.428.70">
    <property type="match status" value="1"/>
</dbReference>
<dbReference type="Proteomes" id="UP000009096">
    <property type="component" value="Chromosome 4"/>
</dbReference>
<accession>W7N0G6</accession>
<keyword evidence="3" id="KW-1185">Reference proteome</keyword>
<dbReference type="GO" id="GO:0003877">
    <property type="term" value="F:ATP:ADP adenylyltransferase activity"/>
    <property type="evidence" value="ECO:0007669"/>
    <property type="project" value="InterPro"/>
</dbReference>
<name>W7N0G6_GIBM7</name>
<dbReference type="GeneID" id="30074022"/>
<dbReference type="AlphaFoldDB" id="W7N0G6"/>
<feature type="domain" description="ATP adenylyltransferase C-terminal" evidence="1">
    <location>
        <begin position="15"/>
        <end position="79"/>
    </location>
</feature>
<gene>
    <name evidence="2" type="ORF">FVEG_17146</name>
</gene>
<protein>
    <recommendedName>
        <fullName evidence="1">ATP adenylyltransferase C-terminal domain-containing protein</fullName>
    </recommendedName>
</protein>
<dbReference type="InterPro" id="IPR043171">
    <property type="entry name" value="Ap4A_phos1/2-like"/>
</dbReference>
<dbReference type="Pfam" id="PF09830">
    <property type="entry name" value="ATP_transf"/>
    <property type="match status" value="1"/>
</dbReference>
<dbReference type="InterPro" id="IPR009163">
    <property type="entry name" value="Ap4A_phos1/2"/>
</dbReference>
<dbReference type="GO" id="GO:0005524">
    <property type="term" value="F:ATP binding"/>
    <property type="evidence" value="ECO:0007669"/>
    <property type="project" value="InterPro"/>
</dbReference>
<evidence type="ECO:0000313" key="2">
    <source>
        <dbReference type="EMBL" id="EWG53619.1"/>
    </source>
</evidence>
<sequence length="81" mass="8689">MPIDHRTVFDSAPLGAAVPHNFLLTQGWMIVLPRRRAAVNKEAGVNAIGMMGVIAVATQGEIDNWIRLRPATALADLGVSK</sequence>
<dbReference type="VEuPathDB" id="FungiDB:FVEG_17146"/>
<organism evidence="2 3">
    <name type="scientific">Gibberella moniliformis (strain M3125 / FGSC 7600)</name>
    <name type="common">Maize ear and stalk rot fungus</name>
    <name type="synonym">Fusarium verticillioides</name>
    <dbReference type="NCBI Taxonomy" id="334819"/>
    <lineage>
        <taxon>Eukaryota</taxon>
        <taxon>Fungi</taxon>
        <taxon>Dikarya</taxon>
        <taxon>Ascomycota</taxon>
        <taxon>Pezizomycotina</taxon>
        <taxon>Sordariomycetes</taxon>
        <taxon>Hypocreomycetidae</taxon>
        <taxon>Hypocreales</taxon>
        <taxon>Nectriaceae</taxon>
        <taxon>Fusarium</taxon>
        <taxon>Fusarium fujikuroi species complex</taxon>
    </lineage>
</organism>
<dbReference type="STRING" id="334819.W7N0G6"/>
<dbReference type="EMBL" id="DS022259">
    <property type="protein sequence ID" value="EWG53619.1"/>
    <property type="molecule type" value="Genomic_DNA"/>
</dbReference>
<evidence type="ECO:0000313" key="3">
    <source>
        <dbReference type="Proteomes" id="UP000009096"/>
    </source>
</evidence>
<reference evidence="2 3" key="1">
    <citation type="journal article" date="2010" name="Nature">
        <title>Comparative genomics reveals mobile pathogenicity chromosomes in Fusarium.</title>
        <authorList>
            <person name="Ma L.J."/>
            <person name="van der Does H.C."/>
            <person name="Borkovich K.A."/>
            <person name="Coleman J.J."/>
            <person name="Daboussi M.J."/>
            <person name="Di Pietro A."/>
            <person name="Dufresne M."/>
            <person name="Freitag M."/>
            <person name="Grabherr M."/>
            <person name="Henrissat B."/>
            <person name="Houterman P.M."/>
            <person name="Kang S."/>
            <person name="Shim W.B."/>
            <person name="Woloshuk C."/>
            <person name="Xie X."/>
            <person name="Xu J.R."/>
            <person name="Antoniw J."/>
            <person name="Baker S.E."/>
            <person name="Bluhm B.H."/>
            <person name="Breakspear A."/>
            <person name="Brown D.W."/>
            <person name="Butchko R.A."/>
            <person name="Chapman S."/>
            <person name="Coulson R."/>
            <person name="Coutinho P.M."/>
            <person name="Danchin E.G."/>
            <person name="Diener A."/>
            <person name="Gale L.R."/>
            <person name="Gardiner D.M."/>
            <person name="Goff S."/>
            <person name="Hammond-Kosack K.E."/>
            <person name="Hilburn K."/>
            <person name="Hua-Van A."/>
            <person name="Jonkers W."/>
            <person name="Kazan K."/>
            <person name="Kodira C.D."/>
            <person name="Koehrsen M."/>
            <person name="Kumar L."/>
            <person name="Lee Y.H."/>
            <person name="Li L."/>
            <person name="Manners J.M."/>
            <person name="Miranda-Saavedra D."/>
            <person name="Mukherjee M."/>
            <person name="Park G."/>
            <person name="Park J."/>
            <person name="Park S.Y."/>
            <person name="Proctor R.H."/>
            <person name="Regev A."/>
            <person name="Ruiz-Roldan M.C."/>
            <person name="Sain D."/>
            <person name="Sakthikumar S."/>
            <person name="Sykes S."/>
            <person name="Schwartz D.C."/>
            <person name="Turgeon B.G."/>
            <person name="Wapinski I."/>
            <person name="Yoder O."/>
            <person name="Young S."/>
            <person name="Zeng Q."/>
            <person name="Zhou S."/>
            <person name="Galagan J."/>
            <person name="Cuomo C.A."/>
            <person name="Kistler H.C."/>
            <person name="Rep M."/>
        </authorList>
    </citation>
    <scope>NUCLEOTIDE SEQUENCE [LARGE SCALE GENOMIC DNA]</scope>
    <source>
        <strain evidence="3">M3125 / FGSC 7600</strain>
    </source>
</reference>
<dbReference type="PANTHER" id="PTHR38420">
    <property type="entry name" value="AP-4-A PHOSPHORYLASE II"/>
    <property type="match status" value="1"/>
</dbReference>
<dbReference type="GO" id="GO:0009117">
    <property type="term" value="P:nucleotide metabolic process"/>
    <property type="evidence" value="ECO:0007669"/>
    <property type="project" value="InterPro"/>
</dbReference>
<dbReference type="OrthoDB" id="10267950at2759"/>
<dbReference type="PANTHER" id="PTHR38420:SF1">
    <property type="entry name" value="PUTATIVE (AFU_ORTHOLOGUE AFUA_5G14690)-RELATED"/>
    <property type="match status" value="1"/>
</dbReference>
<dbReference type="InterPro" id="IPR019200">
    <property type="entry name" value="ATP_adenylylTrfase_C"/>
</dbReference>
<dbReference type="RefSeq" id="XP_018759810.1">
    <property type="nucleotide sequence ID" value="XM_018906416.1"/>
</dbReference>
<dbReference type="KEGG" id="fvr:FVEG_17146"/>
<dbReference type="EMBL" id="CM000581">
    <property type="protein sequence ID" value="EWG53619.1"/>
    <property type="molecule type" value="Genomic_DNA"/>
</dbReference>
<proteinExistence type="predicted"/>
<evidence type="ECO:0000259" key="1">
    <source>
        <dbReference type="Pfam" id="PF09830"/>
    </source>
</evidence>